<dbReference type="PANTHER" id="PTHR33705:SF1">
    <property type="entry name" value="PHOSPHOCARRIER PROTEIN HPR"/>
    <property type="match status" value="1"/>
</dbReference>
<dbReference type="InterPro" id="IPR001020">
    <property type="entry name" value="PTS_HPr_His_P_site"/>
</dbReference>
<accession>A0A645EPR9</accession>
<dbReference type="PRINTS" id="PR00107">
    <property type="entry name" value="PHOSPHOCPHPR"/>
</dbReference>
<dbReference type="GO" id="GO:0009401">
    <property type="term" value="P:phosphoenolpyruvate-dependent sugar phosphotransferase system"/>
    <property type="evidence" value="ECO:0007669"/>
    <property type="project" value="UniProtKB-KW"/>
</dbReference>
<evidence type="ECO:0000256" key="4">
    <source>
        <dbReference type="ARBA" id="ARBA00022448"/>
    </source>
</evidence>
<keyword evidence="6" id="KW-0762">Sugar transport</keyword>
<dbReference type="InterPro" id="IPR000032">
    <property type="entry name" value="HPr-like"/>
</dbReference>
<evidence type="ECO:0000256" key="7">
    <source>
        <dbReference type="ARBA" id="ARBA00022683"/>
    </source>
</evidence>
<evidence type="ECO:0000313" key="10">
    <source>
        <dbReference type="EMBL" id="MPN04008.1"/>
    </source>
</evidence>
<reference evidence="10" key="1">
    <citation type="submission" date="2019-08" db="EMBL/GenBank/DDBJ databases">
        <authorList>
            <person name="Kucharzyk K."/>
            <person name="Murdoch R.W."/>
            <person name="Higgins S."/>
            <person name="Loffler F."/>
        </authorList>
    </citation>
    <scope>NUCLEOTIDE SEQUENCE</scope>
</reference>
<dbReference type="InterPro" id="IPR035895">
    <property type="entry name" value="HPr-like_sf"/>
</dbReference>
<dbReference type="InterPro" id="IPR002114">
    <property type="entry name" value="PTS_HPr_Ser_P_site"/>
</dbReference>
<evidence type="ECO:0000256" key="8">
    <source>
        <dbReference type="ARBA" id="ARBA00033055"/>
    </source>
</evidence>
<evidence type="ECO:0000256" key="6">
    <source>
        <dbReference type="ARBA" id="ARBA00022597"/>
    </source>
</evidence>
<dbReference type="CDD" id="cd00367">
    <property type="entry name" value="PTS-HPr_like"/>
    <property type="match status" value="1"/>
</dbReference>
<dbReference type="InterPro" id="IPR050399">
    <property type="entry name" value="HPr"/>
</dbReference>
<evidence type="ECO:0000256" key="1">
    <source>
        <dbReference type="ARBA" id="ARBA00003681"/>
    </source>
</evidence>
<dbReference type="NCBIfam" id="TIGR01003">
    <property type="entry name" value="PTS_HPr_family"/>
    <property type="match status" value="1"/>
</dbReference>
<dbReference type="SUPFAM" id="SSF55594">
    <property type="entry name" value="HPr-like"/>
    <property type="match status" value="1"/>
</dbReference>
<evidence type="ECO:0000259" key="9">
    <source>
        <dbReference type="PROSITE" id="PS51350"/>
    </source>
</evidence>
<keyword evidence="7" id="KW-0598">Phosphotransferase system</keyword>
<gene>
    <name evidence="10" type="primary">ptsH_15</name>
    <name evidence="10" type="ORF">SDC9_151244</name>
</gene>
<dbReference type="EMBL" id="VSSQ01049933">
    <property type="protein sequence ID" value="MPN04008.1"/>
    <property type="molecule type" value="Genomic_DNA"/>
</dbReference>
<protein>
    <recommendedName>
        <fullName evidence="3">Phosphocarrier protein HPr</fullName>
    </recommendedName>
    <alternativeName>
        <fullName evidence="8">Histidine-containing protein</fullName>
    </alternativeName>
</protein>
<dbReference type="PANTHER" id="PTHR33705">
    <property type="entry name" value="PHOSPHOCARRIER PROTEIN HPR"/>
    <property type="match status" value="1"/>
</dbReference>
<keyword evidence="5" id="KW-0963">Cytoplasm</keyword>
<dbReference type="GO" id="GO:0005737">
    <property type="term" value="C:cytoplasm"/>
    <property type="evidence" value="ECO:0007669"/>
    <property type="project" value="UniProtKB-SubCell"/>
</dbReference>
<proteinExistence type="predicted"/>
<keyword evidence="4" id="KW-0813">Transport</keyword>
<feature type="domain" description="HPr" evidence="9">
    <location>
        <begin position="1"/>
        <end position="92"/>
    </location>
</feature>
<dbReference type="PROSITE" id="PS00589">
    <property type="entry name" value="PTS_HPR_SER"/>
    <property type="match status" value="1"/>
</dbReference>
<comment type="subcellular location">
    <subcellularLocation>
        <location evidence="2">Cytoplasm</location>
    </subcellularLocation>
</comment>
<comment type="caution">
    <text evidence="10">The sequence shown here is derived from an EMBL/GenBank/DDBJ whole genome shotgun (WGS) entry which is preliminary data.</text>
</comment>
<name>A0A645EPR9_9ZZZZ</name>
<sequence>MYRKTTTVITPTGLHARPAAEFVAAAKKFQSTITIRTVDDSDAVPMNAKSIVMLLSLGACQNTKVEISASGSDETEAVDSLVALIDSDFGELSNSNISH</sequence>
<dbReference type="Gene3D" id="3.30.1340.10">
    <property type="entry name" value="HPr-like"/>
    <property type="match status" value="1"/>
</dbReference>
<dbReference type="AlphaFoldDB" id="A0A645EPR9"/>
<evidence type="ECO:0000256" key="3">
    <source>
        <dbReference type="ARBA" id="ARBA00020422"/>
    </source>
</evidence>
<dbReference type="PROSITE" id="PS00369">
    <property type="entry name" value="PTS_HPR_HIS"/>
    <property type="match status" value="1"/>
</dbReference>
<evidence type="ECO:0000256" key="2">
    <source>
        <dbReference type="ARBA" id="ARBA00004496"/>
    </source>
</evidence>
<dbReference type="Pfam" id="PF00381">
    <property type="entry name" value="PTS-HPr"/>
    <property type="match status" value="1"/>
</dbReference>
<organism evidence="10">
    <name type="scientific">bioreactor metagenome</name>
    <dbReference type="NCBI Taxonomy" id="1076179"/>
    <lineage>
        <taxon>unclassified sequences</taxon>
        <taxon>metagenomes</taxon>
        <taxon>ecological metagenomes</taxon>
    </lineage>
</organism>
<evidence type="ECO:0000256" key="5">
    <source>
        <dbReference type="ARBA" id="ARBA00022490"/>
    </source>
</evidence>
<dbReference type="PROSITE" id="PS51350">
    <property type="entry name" value="PTS_HPR_DOM"/>
    <property type="match status" value="1"/>
</dbReference>
<comment type="function">
    <text evidence="1">General (non sugar-specific) component of the phosphoenolpyruvate-dependent sugar phosphotransferase system (sugar PTS). This major carbohydrate active-transport system catalyzes the phosphorylation of incoming sugar substrates concomitantly with their translocation across the cell membrane. The phosphoryl group from phosphoenolpyruvate (PEP) is transferred to the phosphoryl carrier protein HPr by enzyme I. Phospho-HPr then transfers it to the PTS EIIA domain.</text>
</comment>